<reference evidence="11" key="1">
    <citation type="journal article" date="2013" name="G3 (Bethesda)">
        <title>Comparative genomics of a plant-pathogenic fungus, Pyrenophora tritici-repentis, reveals transduplication and the impact of repeat elements on pathogenicity and population divergence.</title>
        <authorList>
            <person name="Manning V.A."/>
            <person name="Pandelova I."/>
            <person name="Dhillon B."/>
            <person name="Wilhelm L.J."/>
            <person name="Goodwin S.B."/>
            <person name="Berlin A.M."/>
            <person name="Figueroa M."/>
            <person name="Freitag M."/>
            <person name="Hane J.K."/>
            <person name="Henrissat B."/>
            <person name="Holman W.H."/>
            <person name="Kodira C.D."/>
            <person name="Martin J."/>
            <person name="Oliver R.P."/>
            <person name="Robbertse B."/>
            <person name="Schackwitz W."/>
            <person name="Schwartz D.C."/>
            <person name="Spatafora J.W."/>
            <person name="Turgeon B.G."/>
            <person name="Yandava C."/>
            <person name="Young S."/>
            <person name="Zhou S."/>
            <person name="Zeng Q."/>
            <person name="Grigoriev I.V."/>
            <person name="Ma L.-J."/>
            <person name="Ciuffetti L.M."/>
        </authorList>
    </citation>
    <scope>NUCLEOTIDE SEQUENCE [LARGE SCALE GENOMIC DNA]</scope>
    <source>
        <strain evidence="11">Pt-1C-BFP</strain>
    </source>
</reference>
<feature type="binding site" evidence="8">
    <location>
        <position position="121"/>
    </location>
    <ligand>
        <name>FAD</name>
        <dbReference type="ChEBI" id="CHEBI:57692"/>
    </ligand>
</feature>
<dbReference type="GeneID" id="6341970"/>
<dbReference type="SUPFAM" id="SSF63380">
    <property type="entry name" value="Riboflavin synthase domain-like"/>
    <property type="match status" value="1"/>
</dbReference>
<comment type="similarity">
    <text evidence="3">Belongs to the flavoprotein pyridine nucleotide cytochrome reductase family.</text>
</comment>
<dbReference type="AlphaFoldDB" id="B2W2T9"/>
<dbReference type="PRINTS" id="PR00406">
    <property type="entry name" value="CYTB5RDTASE"/>
</dbReference>
<evidence type="ECO:0000256" key="6">
    <source>
        <dbReference type="ARBA" id="ARBA00023002"/>
    </source>
</evidence>
<evidence type="ECO:0000256" key="4">
    <source>
        <dbReference type="ARBA" id="ARBA00022630"/>
    </source>
</evidence>
<feature type="domain" description="FAD-binding FR-type" evidence="9">
    <location>
        <begin position="40"/>
        <end position="155"/>
    </location>
</feature>
<keyword evidence="5 8" id="KW-0274">FAD</keyword>
<dbReference type="GO" id="GO:0016020">
    <property type="term" value="C:membrane"/>
    <property type="evidence" value="ECO:0007669"/>
    <property type="project" value="UniProtKB-SubCell"/>
</dbReference>
<dbReference type="GO" id="GO:0005739">
    <property type="term" value="C:mitochondrion"/>
    <property type="evidence" value="ECO:0007669"/>
    <property type="project" value="TreeGrafter"/>
</dbReference>
<dbReference type="Pfam" id="PF00970">
    <property type="entry name" value="FAD_binding_6"/>
    <property type="match status" value="1"/>
</dbReference>
<feature type="binding site" evidence="8">
    <location>
        <position position="96"/>
    </location>
    <ligand>
        <name>FAD</name>
        <dbReference type="ChEBI" id="CHEBI:57692"/>
    </ligand>
</feature>
<dbReference type="GO" id="GO:0016491">
    <property type="term" value="F:oxidoreductase activity"/>
    <property type="evidence" value="ECO:0007669"/>
    <property type="project" value="UniProtKB-KW"/>
</dbReference>
<dbReference type="Gene3D" id="3.40.50.80">
    <property type="entry name" value="Nucleotide-binding domain of ferredoxin-NADP reductase (FNR) module"/>
    <property type="match status" value="1"/>
</dbReference>
<gene>
    <name evidence="10" type="ORF">PTRG_03737</name>
</gene>
<dbReference type="InterPro" id="IPR017927">
    <property type="entry name" value="FAD-bd_FR_type"/>
</dbReference>
<evidence type="ECO:0000256" key="8">
    <source>
        <dbReference type="PIRSR" id="PIRSR601834-1"/>
    </source>
</evidence>
<organism evidence="10 11">
    <name type="scientific">Pyrenophora tritici-repentis (strain Pt-1C-BFP)</name>
    <name type="common">Wheat tan spot fungus</name>
    <name type="synonym">Drechslera tritici-repentis</name>
    <dbReference type="NCBI Taxonomy" id="426418"/>
    <lineage>
        <taxon>Eukaryota</taxon>
        <taxon>Fungi</taxon>
        <taxon>Dikarya</taxon>
        <taxon>Ascomycota</taxon>
        <taxon>Pezizomycotina</taxon>
        <taxon>Dothideomycetes</taxon>
        <taxon>Pleosporomycetidae</taxon>
        <taxon>Pleosporales</taxon>
        <taxon>Pleosporineae</taxon>
        <taxon>Pleosporaceae</taxon>
        <taxon>Pyrenophora</taxon>
    </lineage>
</organism>
<dbReference type="OMA" id="GCLRFFI"/>
<keyword evidence="7" id="KW-0472">Membrane</keyword>
<dbReference type="Pfam" id="PF00175">
    <property type="entry name" value="NAD_binding_1"/>
    <property type="match status" value="1"/>
</dbReference>
<name>B2W2T9_PYRTR</name>
<keyword evidence="6" id="KW-0560">Oxidoreductase</keyword>
<evidence type="ECO:0000256" key="3">
    <source>
        <dbReference type="ARBA" id="ARBA00006105"/>
    </source>
</evidence>
<evidence type="ECO:0000256" key="1">
    <source>
        <dbReference type="ARBA" id="ARBA00001974"/>
    </source>
</evidence>
<evidence type="ECO:0000256" key="7">
    <source>
        <dbReference type="ARBA" id="ARBA00023136"/>
    </source>
</evidence>
<dbReference type="KEGG" id="ptrr:6341970"/>
<dbReference type="InterPro" id="IPR001834">
    <property type="entry name" value="CBR-like"/>
</dbReference>
<evidence type="ECO:0000259" key="9">
    <source>
        <dbReference type="PROSITE" id="PS51384"/>
    </source>
</evidence>
<dbReference type="EMBL" id="DS231617">
    <property type="protein sequence ID" value="EDU46575.1"/>
    <property type="molecule type" value="Genomic_DNA"/>
</dbReference>
<dbReference type="eggNOG" id="KOG0534">
    <property type="taxonomic scope" value="Eukaryota"/>
</dbReference>
<dbReference type="HOGENOM" id="CLU_003827_6_0_1"/>
<feature type="binding site" evidence="8">
    <location>
        <position position="130"/>
    </location>
    <ligand>
        <name>FAD</name>
        <dbReference type="ChEBI" id="CHEBI:57692"/>
    </ligand>
</feature>
<keyword evidence="4 8" id="KW-0285">Flavoprotein</keyword>
<dbReference type="CDD" id="cd06183">
    <property type="entry name" value="cyt_b5_reduct_like"/>
    <property type="match status" value="1"/>
</dbReference>
<dbReference type="Proteomes" id="UP000001471">
    <property type="component" value="Unassembled WGS sequence"/>
</dbReference>
<feature type="binding site" evidence="8">
    <location>
        <position position="98"/>
    </location>
    <ligand>
        <name>FAD</name>
        <dbReference type="ChEBI" id="CHEBI:57692"/>
    </ligand>
</feature>
<dbReference type="PROSITE" id="PS51384">
    <property type="entry name" value="FAD_FR"/>
    <property type="match status" value="1"/>
</dbReference>
<sequence length="361" mass="39391">MSWMKARTGPLVVFGASALGGAAYRLTKSTDESDGTLNPYTFTPYTLVDKQPVSSTSAIFTLRNGSGLPDNESVKEVWKRSVWSVQIKQPQLQIARAYTPLPHTADGKKTGGNEAEDVRLLIRQEAGGEVSTYLHRLPVDSTIELRGPNTELTLPRDIIEVIFLAGGTGIAPAMQVAQALARRTGSRMHILWANRRREECIGGISDDTGSTATQDRVGWWKSFWGPSEPVADMPLTDGSGGTAKGVIVKELDALKQRSLPTKGGLDVNYYVDEEHTFIQPSEIERWITRKREETGSRLIIVSGPEGFLEYWAGKKLWANGKEVQGPLGGQLAKMNLAGVLIPPANHVSTGGHHLDELSESF</sequence>
<comment type="cofactor">
    <cofactor evidence="1 8">
        <name>FAD</name>
        <dbReference type="ChEBI" id="CHEBI:57692"/>
    </cofactor>
</comment>
<dbReference type="PANTHER" id="PTHR19370:SF189">
    <property type="entry name" value="CYTOCHROME C MITOCHONDRIAL IMPORT FACTOR CYC2"/>
    <property type="match status" value="1"/>
</dbReference>
<feature type="binding site" evidence="8">
    <location>
        <position position="131"/>
    </location>
    <ligand>
        <name>FAD</name>
        <dbReference type="ChEBI" id="CHEBI:57692"/>
    </ligand>
</feature>
<dbReference type="OrthoDB" id="432685at2759"/>
<dbReference type="InParanoid" id="B2W2T9"/>
<evidence type="ECO:0000313" key="11">
    <source>
        <dbReference type="Proteomes" id="UP000001471"/>
    </source>
</evidence>
<dbReference type="InterPro" id="IPR001433">
    <property type="entry name" value="OxRdtase_FAD/NAD-bd"/>
</dbReference>
<evidence type="ECO:0000313" key="10">
    <source>
        <dbReference type="EMBL" id="EDU46575.1"/>
    </source>
</evidence>
<protein>
    <recommendedName>
        <fullName evidence="9">FAD-binding FR-type domain-containing protein</fullName>
    </recommendedName>
</protein>
<dbReference type="InterPro" id="IPR017938">
    <property type="entry name" value="Riboflavin_synthase-like_b-brl"/>
</dbReference>
<dbReference type="InterPro" id="IPR008333">
    <property type="entry name" value="Cbr1-like_FAD-bd_dom"/>
</dbReference>
<dbReference type="Gene3D" id="2.40.30.10">
    <property type="entry name" value="Translation factors"/>
    <property type="match status" value="1"/>
</dbReference>
<proteinExistence type="inferred from homology"/>
<comment type="subcellular location">
    <subcellularLocation>
        <location evidence="2">Membrane</location>
    </subcellularLocation>
</comment>
<dbReference type="PANTHER" id="PTHR19370">
    <property type="entry name" value="NADH-CYTOCHROME B5 REDUCTASE"/>
    <property type="match status" value="1"/>
</dbReference>
<dbReference type="InterPro" id="IPR039261">
    <property type="entry name" value="FNR_nucleotide-bd"/>
</dbReference>
<dbReference type="STRING" id="426418.B2W2T9"/>
<dbReference type="SUPFAM" id="SSF52343">
    <property type="entry name" value="Ferredoxin reductase-like, C-terminal NADP-linked domain"/>
    <property type="match status" value="1"/>
</dbReference>
<evidence type="ECO:0000256" key="5">
    <source>
        <dbReference type="ARBA" id="ARBA00022827"/>
    </source>
</evidence>
<evidence type="ECO:0000256" key="2">
    <source>
        <dbReference type="ARBA" id="ARBA00004370"/>
    </source>
</evidence>
<accession>B2W2T9</accession>